<feature type="transmembrane region" description="Helical" evidence="1">
    <location>
        <begin position="209"/>
        <end position="228"/>
    </location>
</feature>
<evidence type="ECO:0000313" key="3">
    <source>
        <dbReference type="Proteomes" id="UP001268542"/>
    </source>
</evidence>
<organism evidence="2 3">
    <name type="scientific">Nocardioides imazamoxiresistens</name>
    <dbReference type="NCBI Taxonomy" id="3231893"/>
    <lineage>
        <taxon>Bacteria</taxon>
        <taxon>Bacillati</taxon>
        <taxon>Actinomycetota</taxon>
        <taxon>Actinomycetes</taxon>
        <taxon>Propionibacteriales</taxon>
        <taxon>Nocardioidaceae</taxon>
        <taxon>Nocardioides</taxon>
    </lineage>
</organism>
<accession>A0ABU3PX45</accession>
<keyword evidence="1" id="KW-1133">Transmembrane helix</keyword>
<sequence length="274" mass="26745">MTTPSAPAAVAPVRPAGTRPLAWVVLGASVLQVAAPAVSIGVSGDTPGAGSAPDLLVSPAGWAFGIWGVIYLLAIAQAVGALVAGPGGLPRRLQLDQVLLYASGALWIAMSALGSSLATAAALALMLAAAVDGVLVVARSGLVPRWLARLSRAAVGLYAGWVTAAFFLNLGTALVEVGAFDVGGLGWQLVLLAGAAVVLAALAYATRVVAYVVAGIWALGGITATGLGNDDPGVWGLAVAAAAVIGAALVAGIAAGRAGRSGSPVRPGRAARPS</sequence>
<evidence type="ECO:0008006" key="4">
    <source>
        <dbReference type="Google" id="ProtNLM"/>
    </source>
</evidence>
<feature type="transmembrane region" description="Helical" evidence="1">
    <location>
        <begin position="98"/>
        <end position="117"/>
    </location>
</feature>
<evidence type="ECO:0000313" key="2">
    <source>
        <dbReference type="EMBL" id="MDT9593451.1"/>
    </source>
</evidence>
<name>A0ABU3PX45_9ACTN</name>
<protein>
    <recommendedName>
        <fullName evidence="4">Tryptophan-rich sensory protein</fullName>
    </recommendedName>
</protein>
<dbReference type="Proteomes" id="UP001268542">
    <property type="component" value="Unassembled WGS sequence"/>
</dbReference>
<keyword evidence="1" id="KW-0472">Membrane</keyword>
<feature type="transmembrane region" description="Helical" evidence="1">
    <location>
        <begin position="234"/>
        <end position="256"/>
    </location>
</feature>
<keyword evidence="3" id="KW-1185">Reference proteome</keyword>
<feature type="transmembrane region" description="Helical" evidence="1">
    <location>
        <begin position="155"/>
        <end position="179"/>
    </location>
</feature>
<feature type="transmembrane region" description="Helical" evidence="1">
    <location>
        <begin position="185"/>
        <end position="204"/>
    </location>
</feature>
<reference evidence="2 3" key="1">
    <citation type="submission" date="2023-08" db="EMBL/GenBank/DDBJ databases">
        <title>Nocardioides seae sp. nov., a bacterium isolated from a soil.</title>
        <authorList>
            <person name="Wang X."/>
        </authorList>
    </citation>
    <scope>NUCLEOTIDE SEQUENCE [LARGE SCALE GENOMIC DNA]</scope>
    <source>
        <strain evidence="2 3">YZH12</strain>
    </source>
</reference>
<proteinExistence type="predicted"/>
<feature type="transmembrane region" description="Helical" evidence="1">
    <location>
        <begin position="123"/>
        <end position="143"/>
    </location>
</feature>
<keyword evidence="1" id="KW-0812">Transmembrane</keyword>
<feature type="transmembrane region" description="Helical" evidence="1">
    <location>
        <begin position="21"/>
        <end position="42"/>
    </location>
</feature>
<feature type="transmembrane region" description="Helical" evidence="1">
    <location>
        <begin position="62"/>
        <end position="86"/>
    </location>
</feature>
<comment type="caution">
    <text evidence="2">The sequence shown here is derived from an EMBL/GenBank/DDBJ whole genome shotgun (WGS) entry which is preliminary data.</text>
</comment>
<evidence type="ECO:0000256" key="1">
    <source>
        <dbReference type="SAM" id="Phobius"/>
    </source>
</evidence>
<dbReference type="RefSeq" id="WP_315732947.1">
    <property type="nucleotide sequence ID" value="NZ_JAVYII010000004.1"/>
</dbReference>
<dbReference type="EMBL" id="JAVYII010000004">
    <property type="protein sequence ID" value="MDT9593451.1"/>
    <property type="molecule type" value="Genomic_DNA"/>
</dbReference>
<gene>
    <name evidence="2" type="ORF">RDV89_10270</name>
</gene>